<dbReference type="EMBL" id="ML179111">
    <property type="protein sequence ID" value="THU99955.1"/>
    <property type="molecule type" value="Genomic_DNA"/>
</dbReference>
<keyword evidence="2" id="KW-1185">Reference proteome</keyword>
<gene>
    <name evidence="1" type="ORF">K435DRAFT_473423</name>
</gene>
<name>A0A4V4HGS2_DENBC</name>
<reference evidence="1 2" key="1">
    <citation type="journal article" date="2019" name="Nat. Ecol. Evol.">
        <title>Megaphylogeny resolves global patterns of mushroom evolution.</title>
        <authorList>
            <person name="Varga T."/>
            <person name="Krizsan K."/>
            <person name="Foldi C."/>
            <person name="Dima B."/>
            <person name="Sanchez-Garcia M."/>
            <person name="Sanchez-Ramirez S."/>
            <person name="Szollosi G.J."/>
            <person name="Szarkandi J.G."/>
            <person name="Papp V."/>
            <person name="Albert L."/>
            <person name="Andreopoulos W."/>
            <person name="Angelini C."/>
            <person name="Antonin V."/>
            <person name="Barry K.W."/>
            <person name="Bougher N.L."/>
            <person name="Buchanan P."/>
            <person name="Buyck B."/>
            <person name="Bense V."/>
            <person name="Catcheside P."/>
            <person name="Chovatia M."/>
            <person name="Cooper J."/>
            <person name="Damon W."/>
            <person name="Desjardin D."/>
            <person name="Finy P."/>
            <person name="Geml J."/>
            <person name="Haridas S."/>
            <person name="Hughes K."/>
            <person name="Justo A."/>
            <person name="Karasinski D."/>
            <person name="Kautmanova I."/>
            <person name="Kiss B."/>
            <person name="Kocsube S."/>
            <person name="Kotiranta H."/>
            <person name="LaButti K.M."/>
            <person name="Lechner B.E."/>
            <person name="Liimatainen K."/>
            <person name="Lipzen A."/>
            <person name="Lukacs Z."/>
            <person name="Mihaltcheva S."/>
            <person name="Morgado L.N."/>
            <person name="Niskanen T."/>
            <person name="Noordeloos M.E."/>
            <person name="Ohm R.A."/>
            <person name="Ortiz-Santana B."/>
            <person name="Ovrebo C."/>
            <person name="Racz N."/>
            <person name="Riley R."/>
            <person name="Savchenko A."/>
            <person name="Shiryaev A."/>
            <person name="Soop K."/>
            <person name="Spirin V."/>
            <person name="Szebenyi C."/>
            <person name="Tomsovsky M."/>
            <person name="Tulloss R.E."/>
            <person name="Uehling J."/>
            <person name="Grigoriev I.V."/>
            <person name="Vagvolgyi C."/>
            <person name="Papp T."/>
            <person name="Martin F.M."/>
            <person name="Miettinen O."/>
            <person name="Hibbett D.S."/>
            <person name="Nagy L.G."/>
        </authorList>
    </citation>
    <scope>NUCLEOTIDE SEQUENCE [LARGE SCALE GENOMIC DNA]</scope>
    <source>
        <strain evidence="1 2">CBS 962.96</strain>
    </source>
</reference>
<dbReference type="Proteomes" id="UP000297245">
    <property type="component" value="Unassembled WGS sequence"/>
</dbReference>
<evidence type="ECO:0000313" key="2">
    <source>
        <dbReference type="Proteomes" id="UP000297245"/>
    </source>
</evidence>
<evidence type="ECO:0000313" key="1">
    <source>
        <dbReference type="EMBL" id="THU99955.1"/>
    </source>
</evidence>
<dbReference type="AlphaFoldDB" id="A0A4V4HGS2"/>
<organism evidence="1 2">
    <name type="scientific">Dendrothele bispora (strain CBS 962.96)</name>
    <dbReference type="NCBI Taxonomy" id="1314807"/>
    <lineage>
        <taxon>Eukaryota</taxon>
        <taxon>Fungi</taxon>
        <taxon>Dikarya</taxon>
        <taxon>Basidiomycota</taxon>
        <taxon>Agaricomycotina</taxon>
        <taxon>Agaricomycetes</taxon>
        <taxon>Agaricomycetidae</taxon>
        <taxon>Agaricales</taxon>
        <taxon>Agaricales incertae sedis</taxon>
        <taxon>Dendrothele</taxon>
    </lineage>
</organism>
<accession>A0A4V4HGS2</accession>
<protein>
    <submittedName>
        <fullName evidence="1">Uncharacterized protein</fullName>
    </submittedName>
</protein>
<sequence>MELLDGVSILHSRIDCFVDMRSWRRVYYTEYYAAKLHSDVSILTPSCGSCLVLPVNNNPVLSRCLRLGQAGLLHRILRYQVPFQCLKTQTLLSICVSAIASSRTCTLDFSNTYQRFTEWMNP</sequence>
<proteinExistence type="predicted"/>